<dbReference type="PANTHER" id="PTHR33593">
    <property type="entry name" value="DUF1442 FAMILY PROTEIN"/>
    <property type="match status" value="1"/>
</dbReference>
<gene>
    <name evidence="2" type="ORF">SASPL_120345</name>
</gene>
<protein>
    <submittedName>
        <fullName evidence="2">Uncharacterized protein</fullName>
    </submittedName>
</protein>
<organism evidence="2">
    <name type="scientific">Salvia splendens</name>
    <name type="common">Scarlet sage</name>
    <dbReference type="NCBI Taxonomy" id="180675"/>
    <lineage>
        <taxon>Eukaryota</taxon>
        <taxon>Viridiplantae</taxon>
        <taxon>Streptophyta</taxon>
        <taxon>Embryophyta</taxon>
        <taxon>Tracheophyta</taxon>
        <taxon>Spermatophyta</taxon>
        <taxon>Magnoliopsida</taxon>
        <taxon>eudicotyledons</taxon>
        <taxon>Gunneridae</taxon>
        <taxon>Pentapetalae</taxon>
        <taxon>asterids</taxon>
        <taxon>lamiids</taxon>
        <taxon>Lamiales</taxon>
        <taxon>Lamiaceae</taxon>
        <taxon>Nepetoideae</taxon>
        <taxon>Mentheae</taxon>
        <taxon>Salviinae</taxon>
        <taxon>Salvia</taxon>
        <taxon>Salvia subgen. Calosphace</taxon>
        <taxon>core Calosphace</taxon>
    </lineage>
</organism>
<name>A0A8X8XPY9_SALSN</name>
<feature type="transmembrane region" description="Helical" evidence="1">
    <location>
        <begin position="12"/>
        <end position="30"/>
    </location>
</feature>
<dbReference type="Proteomes" id="UP000298416">
    <property type="component" value="Unassembled WGS sequence"/>
</dbReference>
<dbReference type="PANTHER" id="PTHR33593:SF3">
    <property type="entry name" value="DUF1442 FAMILY PROTEIN"/>
    <property type="match status" value="1"/>
</dbReference>
<evidence type="ECO:0000313" key="3">
    <source>
        <dbReference type="Proteomes" id="UP000298416"/>
    </source>
</evidence>
<proteinExistence type="predicted"/>
<dbReference type="AlphaFoldDB" id="A0A8X8XPY9"/>
<keyword evidence="3" id="KW-1185">Reference proteome</keyword>
<reference evidence="2" key="2">
    <citation type="submission" date="2020-08" db="EMBL/GenBank/DDBJ databases">
        <title>Plant Genome Project.</title>
        <authorList>
            <person name="Zhang R.-G."/>
        </authorList>
    </citation>
    <scope>NUCLEOTIDE SEQUENCE</scope>
    <source>
        <strain evidence="2">Huo1</strain>
        <tissue evidence="2">Leaf</tissue>
    </source>
</reference>
<dbReference type="Pfam" id="PF07279">
    <property type="entry name" value="DUF1442"/>
    <property type="match status" value="2"/>
</dbReference>
<evidence type="ECO:0000256" key="1">
    <source>
        <dbReference type="SAM" id="Phobius"/>
    </source>
</evidence>
<accession>A0A8X8XPY9</accession>
<dbReference type="InterPro" id="IPR029063">
    <property type="entry name" value="SAM-dependent_MTases_sf"/>
</dbReference>
<dbReference type="InterPro" id="IPR009902">
    <property type="entry name" value="DUF1442"/>
</dbReference>
<reference evidence="2" key="1">
    <citation type="submission" date="2018-01" db="EMBL/GenBank/DDBJ databases">
        <authorList>
            <person name="Mao J.F."/>
        </authorList>
    </citation>
    <scope>NUCLEOTIDE SEQUENCE</scope>
    <source>
        <strain evidence="2">Huo1</strain>
        <tissue evidence="2">Leaf</tissue>
    </source>
</reference>
<dbReference type="EMBL" id="PNBA02000007">
    <property type="protein sequence ID" value="KAG6418146.1"/>
    <property type="molecule type" value="Genomic_DNA"/>
</dbReference>
<keyword evidence="1" id="KW-0812">Transmembrane</keyword>
<keyword evidence="1" id="KW-0472">Membrane</keyword>
<evidence type="ECO:0000313" key="2">
    <source>
        <dbReference type="EMBL" id="KAG6418146.1"/>
    </source>
</evidence>
<dbReference type="Gene3D" id="3.40.50.150">
    <property type="entry name" value="Vaccinia Virus protein VP39"/>
    <property type="match status" value="1"/>
</dbReference>
<keyword evidence="1" id="KW-1133">Transmembrane helix</keyword>
<comment type="caution">
    <text evidence="2">The sequence shown here is derived from an EMBL/GenBank/DDBJ whole genome shotgun (WGS) entry which is preliminary data.</text>
</comment>
<sequence>MHLSFSILLHTIYNTVVVVCTCIPLQYIYYSTISTIKLKEMAVWSAENATNAYLRAIKMGERNKEPDTAEFISALVAGTSARLMVVACSGAADCTTLALVAAAYQTGGQVVCIVGGASEVQQSRRALGESGADVKFVVGSAELLLAGEYREADCVVVDCRIRNCQRILESARSEALVLGYNALCGGLEFDNDAHLLPIGEGLLVRRAATQHRRRTEKGGRWVVTVDKFTGEEHVFRVRSKGKCLDSNEACLFVLVSEDSPFSQHLQEMAYWSAENGTKAYLKTMRMGKNAKEPNGAEFISAMAAGNNAQFMVVACSGAADSTALALLAAAQQTGGRLVCILQGQDEILSSTAALGPNAGNIDFVIGDAKVLIPGCYKDSDFIAIDCNLENHEEIIGVSVQENARAHGNTIVLGYNAFCRETWRNSPLRTQLLPIGEGLLLTRVAPPAAKRSKSNWIVKVDKCTGEEHVFRVRSSVGRFIRA</sequence>